<comment type="function">
    <text evidence="14">Catalyzes the dephosphorylation of undecaprenyl diphosphate (UPP). Confers resistance to bacitracin.</text>
</comment>
<evidence type="ECO:0000256" key="9">
    <source>
        <dbReference type="ARBA" id="ARBA00023136"/>
    </source>
</evidence>
<evidence type="ECO:0000256" key="2">
    <source>
        <dbReference type="ARBA" id="ARBA00010621"/>
    </source>
</evidence>
<dbReference type="Pfam" id="PF02673">
    <property type="entry name" value="BacA"/>
    <property type="match status" value="1"/>
</dbReference>
<proteinExistence type="inferred from homology"/>
<evidence type="ECO:0000256" key="10">
    <source>
        <dbReference type="ARBA" id="ARBA00023251"/>
    </source>
</evidence>
<evidence type="ECO:0000256" key="7">
    <source>
        <dbReference type="ARBA" id="ARBA00022801"/>
    </source>
</evidence>
<evidence type="ECO:0000256" key="4">
    <source>
        <dbReference type="ARBA" id="ARBA00021581"/>
    </source>
</evidence>
<evidence type="ECO:0000256" key="13">
    <source>
        <dbReference type="ARBA" id="ARBA00047594"/>
    </source>
</evidence>
<dbReference type="GeneID" id="60695206"/>
<dbReference type="STRING" id="930.GCA_002079865_01299"/>
<dbReference type="NCBIfam" id="NF001397">
    <property type="entry name" value="PRK00281.3-4"/>
    <property type="match status" value="1"/>
</dbReference>
<dbReference type="GO" id="GO:0005886">
    <property type="term" value="C:plasma membrane"/>
    <property type="evidence" value="ECO:0007669"/>
    <property type="project" value="UniProtKB-SubCell"/>
</dbReference>
<dbReference type="EMBL" id="LWSA01000011">
    <property type="protein sequence ID" value="OCX77030.1"/>
    <property type="molecule type" value="Genomic_DNA"/>
</dbReference>
<dbReference type="GO" id="GO:0046677">
    <property type="term" value="P:response to antibiotic"/>
    <property type="evidence" value="ECO:0007669"/>
    <property type="project" value="UniProtKB-UniRule"/>
</dbReference>
<evidence type="ECO:0000313" key="15">
    <source>
        <dbReference type="EMBL" id="OCX69375.1"/>
    </source>
</evidence>
<sequence length="276" mass="30052">MIHHIYLLLLAMLQGVTELFPISSLGHIILVPALLHWPINRDADWFLPFVVVLHLATAAALLLFFWKDWAALIGGFVRARGKPSNPQSRLLWILFVASIPAGLLGLLLAHKIRYLFGGFTFAAVALMANGIMLIWGDRLRSRHPSHSLDNLSWMRAIIIGFAQSMALIPGFSRSGATLVAGIGVGLDYENSARFSFLLATPIIAAAGALEVPKLFHAHMHSGLLGTIFLAGALAGLCAWGSVWFLMHYFHKHEVTALRPFGIYCIGFGALALLIGG</sequence>
<evidence type="ECO:0000256" key="6">
    <source>
        <dbReference type="ARBA" id="ARBA00022692"/>
    </source>
</evidence>
<feature type="transmembrane region" description="Helical" evidence="14">
    <location>
        <begin position="256"/>
        <end position="275"/>
    </location>
</feature>
<dbReference type="PANTHER" id="PTHR30622:SF4">
    <property type="entry name" value="UNDECAPRENYL-DIPHOSPHATASE"/>
    <property type="match status" value="1"/>
</dbReference>
<dbReference type="GO" id="GO:0008360">
    <property type="term" value="P:regulation of cell shape"/>
    <property type="evidence" value="ECO:0007669"/>
    <property type="project" value="UniProtKB-KW"/>
</dbReference>
<evidence type="ECO:0000256" key="8">
    <source>
        <dbReference type="ARBA" id="ARBA00022989"/>
    </source>
</evidence>
<comment type="caution">
    <text evidence="15">The sequence shown here is derived from an EMBL/GenBank/DDBJ whole genome shotgun (WGS) entry which is preliminary data.</text>
</comment>
<evidence type="ECO:0000256" key="11">
    <source>
        <dbReference type="ARBA" id="ARBA00032707"/>
    </source>
</evidence>
<feature type="transmembrane region" description="Helical" evidence="14">
    <location>
        <begin position="114"/>
        <end position="135"/>
    </location>
</feature>
<evidence type="ECO:0000313" key="18">
    <source>
        <dbReference type="Proteomes" id="UP000095008"/>
    </source>
</evidence>
<feature type="transmembrane region" description="Helical" evidence="14">
    <location>
        <begin position="223"/>
        <end position="244"/>
    </location>
</feature>
<feature type="transmembrane region" description="Helical" evidence="14">
    <location>
        <begin position="7"/>
        <end position="33"/>
    </location>
</feature>
<feature type="transmembrane region" description="Helical" evidence="14">
    <location>
        <begin position="192"/>
        <end position="211"/>
    </location>
</feature>
<protein>
    <recommendedName>
        <fullName evidence="4 14">Undecaprenyl-diphosphatase</fullName>
        <ecNumber evidence="3 14">3.6.1.27</ecNumber>
    </recommendedName>
    <alternativeName>
        <fullName evidence="12 14">Bacitracin resistance protein</fullName>
    </alternativeName>
    <alternativeName>
        <fullName evidence="11 14">Undecaprenyl pyrophosphate phosphatase</fullName>
    </alternativeName>
</protein>
<dbReference type="RefSeq" id="WP_024894127.1">
    <property type="nucleotide sequence ID" value="NZ_DAIAWO010000104.1"/>
</dbReference>
<evidence type="ECO:0000256" key="12">
    <source>
        <dbReference type="ARBA" id="ARBA00032932"/>
    </source>
</evidence>
<dbReference type="Proteomes" id="UP000095008">
    <property type="component" value="Unassembled WGS sequence"/>
</dbReference>
<dbReference type="EMBL" id="LWRY01000218">
    <property type="protein sequence ID" value="OCX69375.1"/>
    <property type="molecule type" value="Genomic_DNA"/>
</dbReference>
<comment type="catalytic activity">
    <reaction evidence="13 14">
        <text>di-trans,octa-cis-undecaprenyl diphosphate + H2O = di-trans,octa-cis-undecaprenyl phosphate + phosphate + H(+)</text>
        <dbReference type="Rhea" id="RHEA:28094"/>
        <dbReference type="ChEBI" id="CHEBI:15377"/>
        <dbReference type="ChEBI" id="CHEBI:15378"/>
        <dbReference type="ChEBI" id="CHEBI:43474"/>
        <dbReference type="ChEBI" id="CHEBI:58405"/>
        <dbReference type="ChEBI" id="CHEBI:60392"/>
        <dbReference type="EC" id="3.6.1.27"/>
    </reaction>
</comment>
<keyword evidence="8 14" id="KW-1133">Transmembrane helix</keyword>
<keyword evidence="10 14" id="KW-0046">Antibiotic resistance</keyword>
<comment type="similarity">
    <text evidence="2 14">Belongs to the UppP family.</text>
</comment>
<evidence type="ECO:0000256" key="14">
    <source>
        <dbReference type="HAMAP-Rule" id="MF_01006"/>
    </source>
</evidence>
<gene>
    <name evidence="14" type="primary">uppP</name>
    <name evidence="15" type="ORF">A6M23_15340</name>
    <name evidence="16" type="ORF">A6P07_00990</name>
</gene>
<evidence type="ECO:0000256" key="1">
    <source>
        <dbReference type="ARBA" id="ARBA00004651"/>
    </source>
</evidence>
<dbReference type="OrthoDB" id="9808289at2"/>
<feature type="transmembrane region" description="Helical" evidence="14">
    <location>
        <begin position="45"/>
        <end position="66"/>
    </location>
</feature>
<keyword evidence="7 14" id="KW-0378">Hydrolase</keyword>
<dbReference type="HAMAP" id="MF_01006">
    <property type="entry name" value="Undec_diphosphatase"/>
    <property type="match status" value="1"/>
</dbReference>
<dbReference type="GO" id="GO:0050380">
    <property type="term" value="F:undecaprenyl-diphosphatase activity"/>
    <property type="evidence" value="ECO:0007669"/>
    <property type="project" value="UniProtKB-UniRule"/>
</dbReference>
<dbReference type="GO" id="GO:0009252">
    <property type="term" value="P:peptidoglycan biosynthetic process"/>
    <property type="evidence" value="ECO:0007669"/>
    <property type="project" value="UniProtKB-KW"/>
</dbReference>
<dbReference type="GO" id="GO:0071555">
    <property type="term" value="P:cell wall organization"/>
    <property type="evidence" value="ECO:0007669"/>
    <property type="project" value="UniProtKB-KW"/>
</dbReference>
<keyword evidence="14" id="KW-0573">Peptidoglycan synthesis</keyword>
<feature type="transmembrane region" description="Helical" evidence="14">
    <location>
        <begin position="90"/>
        <end position="108"/>
    </location>
</feature>
<feature type="transmembrane region" description="Helical" evidence="14">
    <location>
        <begin position="156"/>
        <end position="172"/>
    </location>
</feature>
<evidence type="ECO:0000256" key="3">
    <source>
        <dbReference type="ARBA" id="ARBA00012374"/>
    </source>
</evidence>
<comment type="miscellaneous">
    <text evidence="14">Bacitracin is thought to be involved in the inhibition of peptidoglycan synthesis by sequestering undecaprenyl diphosphate, thereby reducing the pool of lipid carrier available.</text>
</comment>
<dbReference type="PANTHER" id="PTHR30622">
    <property type="entry name" value="UNDECAPRENYL-DIPHOSPHATASE"/>
    <property type="match status" value="1"/>
</dbReference>
<keyword evidence="5 14" id="KW-1003">Cell membrane</keyword>
<organism evidence="15 18">
    <name type="scientific">Acidithiobacillus thiooxidans</name>
    <name type="common">Thiobacillus thiooxidans</name>
    <dbReference type="NCBI Taxonomy" id="930"/>
    <lineage>
        <taxon>Bacteria</taxon>
        <taxon>Pseudomonadati</taxon>
        <taxon>Pseudomonadota</taxon>
        <taxon>Acidithiobacillia</taxon>
        <taxon>Acidithiobacillales</taxon>
        <taxon>Acidithiobacillaceae</taxon>
        <taxon>Acidithiobacillus</taxon>
    </lineage>
</organism>
<dbReference type="EC" id="3.6.1.27" evidence="3 14"/>
<dbReference type="eggNOG" id="COG1968">
    <property type="taxonomic scope" value="Bacteria"/>
</dbReference>
<reference evidence="15 17" key="1">
    <citation type="journal article" date="2016" name="Int. J. Mol. Sci.">
        <title>Comparative genomics of the extreme acidophile Acidithiobacillus thiooxidans reveals intraspecific divergence and niche adaptation.</title>
        <authorList>
            <person name="Zhang X."/>
            <person name="Feng X."/>
            <person name="Tao J."/>
            <person name="Ma L."/>
            <person name="Xiao Y."/>
            <person name="Liang Y."/>
            <person name="Liu X."/>
            <person name="Yin H."/>
        </authorList>
    </citation>
    <scope>NUCLEOTIDE SEQUENCE [LARGE SCALE GENOMIC DNA]</scope>
    <source>
        <strain evidence="16 17">A02</strain>
        <strain evidence="15">DXS-W</strain>
    </source>
</reference>
<comment type="subcellular location">
    <subcellularLocation>
        <location evidence="1 14">Cell membrane</location>
        <topology evidence="1 14">Multi-pass membrane protein</topology>
    </subcellularLocation>
</comment>
<keyword evidence="14" id="KW-0133">Cell shape</keyword>
<keyword evidence="9 14" id="KW-0472">Membrane</keyword>
<dbReference type="AlphaFoldDB" id="A0A1C2JIY4"/>
<keyword evidence="14" id="KW-0961">Cell wall biogenesis/degradation</keyword>
<evidence type="ECO:0000256" key="5">
    <source>
        <dbReference type="ARBA" id="ARBA00022475"/>
    </source>
</evidence>
<evidence type="ECO:0000313" key="16">
    <source>
        <dbReference type="EMBL" id="OCX77030.1"/>
    </source>
</evidence>
<dbReference type="InterPro" id="IPR003824">
    <property type="entry name" value="UppP"/>
</dbReference>
<dbReference type="Proteomes" id="UP000094893">
    <property type="component" value="Unassembled WGS sequence"/>
</dbReference>
<name>A0A1C2JIY4_ACITH</name>
<accession>A0A1C2JIY4</accession>
<keyword evidence="18" id="KW-1185">Reference proteome</keyword>
<evidence type="ECO:0000313" key="17">
    <source>
        <dbReference type="Proteomes" id="UP000094893"/>
    </source>
</evidence>
<keyword evidence="6 14" id="KW-0812">Transmembrane</keyword>